<evidence type="ECO:0008006" key="9">
    <source>
        <dbReference type="Google" id="ProtNLM"/>
    </source>
</evidence>
<dbReference type="InterPro" id="IPR005189">
    <property type="entry name" value="Focal_adhesion_kin_target_dom"/>
</dbReference>
<dbReference type="InterPro" id="IPR019749">
    <property type="entry name" value="Band_41_domain"/>
</dbReference>
<dbReference type="PROSITE" id="PS00107">
    <property type="entry name" value="PROTEIN_KINASE_ATP"/>
    <property type="match status" value="1"/>
</dbReference>
<proteinExistence type="predicted"/>
<evidence type="ECO:0000259" key="5">
    <source>
        <dbReference type="PROSITE" id="PS50011"/>
    </source>
</evidence>
<dbReference type="PROSITE" id="PS50011">
    <property type="entry name" value="PROTEIN_KINASE_DOM"/>
    <property type="match status" value="1"/>
</dbReference>
<feature type="binding site" evidence="3">
    <location>
        <position position="382"/>
    </location>
    <ligand>
        <name>ATP</name>
        <dbReference type="ChEBI" id="CHEBI:30616"/>
    </ligand>
</feature>
<keyword evidence="1 3" id="KW-0547">Nucleotide-binding</keyword>
<dbReference type="PRINTS" id="PR00109">
    <property type="entry name" value="TYRKINASE"/>
</dbReference>
<dbReference type="SMART" id="SM00295">
    <property type="entry name" value="B41"/>
    <property type="match status" value="1"/>
</dbReference>
<dbReference type="OrthoDB" id="9976756at2759"/>
<dbReference type="InterPro" id="IPR049385">
    <property type="entry name" value="FAK1-like_FERM_C"/>
</dbReference>
<dbReference type="PROSITE" id="PS50057">
    <property type="entry name" value="FERM_3"/>
    <property type="match status" value="1"/>
</dbReference>
<dbReference type="SMART" id="SM00219">
    <property type="entry name" value="TyrKc"/>
    <property type="match status" value="1"/>
</dbReference>
<dbReference type="Gene3D" id="3.30.200.20">
    <property type="entry name" value="Phosphorylase Kinase, domain 1"/>
    <property type="match status" value="1"/>
</dbReference>
<protein>
    <recommendedName>
        <fullName evidence="9">Protein kinase domain-containing protein</fullName>
    </recommendedName>
</protein>
<dbReference type="InterPro" id="IPR011993">
    <property type="entry name" value="PH-like_dom_sf"/>
</dbReference>
<dbReference type="InterPro" id="IPR011009">
    <property type="entry name" value="Kinase-like_dom_sf"/>
</dbReference>
<dbReference type="PROSITE" id="PS00109">
    <property type="entry name" value="PROTEIN_KINASE_TYR"/>
    <property type="match status" value="1"/>
</dbReference>
<dbReference type="GO" id="GO:0005524">
    <property type="term" value="F:ATP binding"/>
    <property type="evidence" value="ECO:0007669"/>
    <property type="project" value="UniProtKB-UniRule"/>
</dbReference>
<dbReference type="InterPro" id="IPR014352">
    <property type="entry name" value="FERM/acyl-CoA-bd_prot_sf"/>
</dbReference>
<evidence type="ECO:0000313" key="7">
    <source>
        <dbReference type="EMBL" id="CAI5438918.1"/>
    </source>
</evidence>
<dbReference type="Proteomes" id="UP001152747">
    <property type="component" value="Unassembled WGS sequence"/>
</dbReference>
<dbReference type="AlphaFoldDB" id="A0A9P1I5L7"/>
<feature type="region of interest" description="Disordered" evidence="4">
    <location>
        <begin position="656"/>
        <end position="686"/>
    </location>
</feature>
<dbReference type="SUPFAM" id="SSF47031">
    <property type="entry name" value="Second domain of FERM"/>
    <property type="match status" value="1"/>
</dbReference>
<feature type="compositionally biased region" description="Acidic residues" evidence="4">
    <location>
        <begin position="666"/>
        <end position="676"/>
    </location>
</feature>
<dbReference type="Pfam" id="PF21477">
    <property type="entry name" value="FERM_C_FAK1"/>
    <property type="match status" value="1"/>
</dbReference>
<comment type="caution">
    <text evidence="7">The sequence shown here is derived from an EMBL/GenBank/DDBJ whole genome shotgun (WGS) entry which is preliminary data.</text>
</comment>
<evidence type="ECO:0000256" key="2">
    <source>
        <dbReference type="ARBA" id="ARBA00022840"/>
    </source>
</evidence>
<dbReference type="InterPro" id="IPR029071">
    <property type="entry name" value="Ubiquitin-like_domsf"/>
</dbReference>
<feature type="domain" description="Protein kinase" evidence="5">
    <location>
        <begin position="349"/>
        <end position="623"/>
    </location>
</feature>
<dbReference type="SUPFAM" id="SSF56112">
    <property type="entry name" value="Protein kinase-like (PK-like)"/>
    <property type="match status" value="1"/>
</dbReference>
<dbReference type="FunFam" id="1.10.510.10:FF:001699">
    <property type="entry name" value="Inactive tyrosine-protein kinase kin-32"/>
    <property type="match status" value="1"/>
</dbReference>
<gene>
    <name evidence="7" type="ORF">CAMP_LOCUS1555</name>
</gene>
<dbReference type="Pfam" id="PF07714">
    <property type="entry name" value="PK_Tyr_Ser-Thr"/>
    <property type="match status" value="1"/>
</dbReference>
<dbReference type="SUPFAM" id="SSF68993">
    <property type="entry name" value="FAT domain of focal adhesion kinase"/>
    <property type="match status" value="1"/>
</dbReference>
<dbReference type="InterPro" id="IPR001245">
    <property type="entry name" value="Ser-Thr/Tyr_kinase_cat_dom"/>
</dbReference>
<name>A0A9P1I5L7_9PELO</name>
<dbReference type="InterPro" id="IPR035963">
    <property type="entry name" value="FERM_2"/>
</dbReference>
<evidence type="ECO:0000256" key="4">
    <source>
        <dbReference type="SAM" id="MobiDB-lite"/>
    </source>
</evidence>
<evidence type="ECO:0000256" key="1">
    <source>
        <dbReference type="ARBA" id="ARBA00022741"/>
    </source>
</evidence>
<dbReference type="EMBL" id="CANHGI010000001">
    <property type="protein sequence ID" value="CAI5438918.1"/>
    <property type="molecule type" value="Genomic_DNA"/>
</dbReference>
<evidence type="ECO:0000259" key="6">
    <source>
        <dbReference type="PROSITE" id="PS50057"/>
    </source>
</evidence>
<dbReference type="Pfam" id="PF03623">
    <property type="entry name" value="Focal_AT"/>
    <property type="match status" value="1"/>
</dbReference>
<dbReference type="InterPro" id="IPR036137">
    <property type="entry name" value="Focal_adhe_kin_target_dom_sf"/>
</dbReference>
<dbReference type="SUPFAM" id="SSF54236">
    <property type="entry name" value="Ubiquitin-like"/>
    <property type="match status" value="1"/>
</dbReference>
<keyword evidence="8" id="KW-1185">Reference proteome</keyword>
<dbReference type="InterPro" id="IPR020635">
    <property type="entry name" value="Tyr_kinase_cat_dom"/>
</dbReference>
<dbReference type="Gene3D" id="2.30.29.30">
    <property type="entry name" value="Pleckstrin-homology domain (PH domain)/Phosphotyrosine-binding domain (PTB)"/>
    <property type="match status" value="1"/>
</dbReference>
<dbReference type="Gene3D" id="1.10.510.10">
    <property type="entry name" value="Transferase(Phosphotransferase) domain 1"/>
    <property type="match status" value="1"/>
</dbReference>
<dbReference type="InterPro" id="IPR000719">
    <property type="entry name" value="Prot_kinase_dom"/>
</dbReference>
<sequence>MEGLARVFLVGGNSKAVRFDEQTTVERVIQVVARGIGISQVAVAHFALRLVTGPSPQTAGSGDSLWLHPLLRIVQMPHIYSKHLPIGVSDEIKMELRMRFMPQSVYELQVTDSNAFIYLHEQVVEEFFNHVAWRFSVDVALEVSALKVCREFAEHKREAELSDVDLEACIQTLIPNVLHNPSIKHSQLKKQFAAFIKKFSSTSQNESIIRSLALLLDVVKFDIEVFKASLGTGWSNPVELVVGPHTGLAYRLNERCDTSRLIELRTICDISYRKMEKSSEKTLIQLKLSGGAQPVMITLSTEEMAHSLAHLLDGIERCQSLVINGIPSSLQKANSVQVDNDIRIRRELITLKDLIGGGQFGNVYKAIYQNPETDEKMTVAVKVCKTDAEPADTQLILQESSLMRNFRHAHIISLIGVCVDSPMWLVIELAPFGELREYLQQEKDWLPNKTLILFCSQICDSLVYLHSTRFVHRDIAARNILVCSPQCVKLADFGLSRALDYDAVYTASRGKLPIKWLAPESVNYRQFSMASDVWMYGVCVWEIFSLGIKPWIGVSNADVIMHIEQGARLQCPDKCPPSFYNFLRNRIWAIEPHKRPTIDQIFGIVCDVKRQIDRNFENDQIFVGKCVNPAGVIVAEMSSLPSLTLYRTMEEQKRQAEENEKWLENSEGEEEEEDLQSSEASSSVEGLYDKTKELRKSVDGVCDAVTRLQNSFNNLTHNDDFLHFVKDVTSHLREMLTFASNLSPKTATQRTEVDMTKTLIANDMKQMSRVMSKLQTAKDESFNSLRRDVVRICGELAVNCTTLHLQLTANPSLENQFSALLTNC</sequence>
<dbReference type="Gene3D" id="3.10.20.90">
    <property type="entry name" value="Phosphatidylinositol 3-kinase Catalytic Subunit, Chain A, domain 1"/>
    <property type="match status" value="1"/>
</dbReference>
<accession>A0A9P1I5L7</accession>
<dbReference type="GO" id="GO:0004713">
    <property type="term" value="F:protein tyrosine kinase activity"/>
    <property type="evidence" value="ECO:0007669"/>
    <property type="project" value="InterPro"/>
</dbReference>
<keyword evidence="2 3" id="KW-0067">ATP-binding</keyword>
<dbReference type="InterPro" id="IPR050198">
    <property type="entry name" value="Non-receptor_tyrosine_kinases"/>
</dbReference>
<dbReference type="Gene3D" id="1.20.80.10">
    <property type="match status" value="1"/>
</dbReference>
<dbReference type="InterPro" id="IPR017441">
    <property type="entry name" value="Protein_kinase_ATP_BS"/>
</dbReference>
<evidence type="ECO:0000313" key="8">
    <source>
        <dbReference type="Proteomes" id="UP001152747"/>
    </source>
</evidence>
<dbReference type="Gene3D" id="1.20.120.330">
    <property type="entry name" value="Nucleotidyltransferases domain 2"/>
    <property type="match status" value="1"/>
</dbReference>
<dbReference type="PANTHER" id="PTHR24418">
    <property type="entry name" value="TYROSINE-PROTEIN KINASE"/>
    <property type="match status" value="1"/>
</dbReference>
<reference evidence="7" key="1">
    <citation type="submission" date="2022-11" db="EMBL/GenBank/DDBJ databases">
        <authorList>
            <person name="Kikuchi T."/>
        </authorList>
    </citation>
    <scope>NUCLEOTIDE SEQUENCE</scope>
    <source>
        <strain evidence="7">PS1010</strain>
    </source>
</reference>
<dbReference type="CDD" id="cd13190">
    <property type="entry name" value="FERM_C_FAK1"/>
    <property type="match status" value="1"/>
</dbReference>
<organism evidence="7 8">
    <name type="scientific">Caenorhabditis angaria</name>
    <dbReference type="NCBI Taxonomy" id="860376"/>
    <lineage>
        <taxon>Eukaryota</taxon>
        <taxon>Metazoa</taxon>
        <taxon>Ecdysozoa</taxon>
        <taxon>Nematoda</taxon>
        <taxon>Chromadorea</taxon>
        <taxon>Rhabditida</taxon>
        <taxon>Rhabditina</taxon>
        <taxon>Rhabditomorpha</taxon>
        <taxon>Rhabditoidea</taxon>
        <taxon>Rhabditidae</taxon>
        <taxon>Peloderinae</taxon>
        <taxon>Caenorhabditis</taxon>
    </lineage>
</organism>
<dbReference type="GO" id="GO:0005925">
    <property type="term" value="C:focal adhesion"/>
    <property type="evidence" value="ECO:0007669"/>
    <property type="project" value="InterPro"/>
</dbReference>
<dbReference type="GO" id="GO:0007172">
    <property type="term" value="P:signal complex assembly"/>
    <property type="evidence" value="ECO:0007669"/>
    <property type="project" value="InterPro"/>
</dbReference>
<evidence type="ECO:0000256" key="3">
    <source>
        <dbReference type="PROSITE-ProRule" id="PRU10141"/>
    </source>
</evidence>
<dbReference type="InterPro" id="IPR008266">
    <property type="entry name" value="Tyr_kinase_AS"/>
</dbReference>
<dbReference type="InterPro" id="IPR000299">
    <property type="entry name" value="FERM_domain"/>
</dbReference>
<feature type="domain" description="FERM" evidence="6">
    <location>
        <begin position="3"/>
        <end position="323"/>
    </location>
</feature>
<dbReference type="SUPFAM" id="SSF50729">
    <property type="entry name" value="PH domain-like"/>
    <property type="match status" value="1"/>
</dbReference>
<dbReference type="InterPro" id="IPR041784">
    <property type="entry name" value="FAK1/PYK2_FERM_C"/>
</dbReference>